<dbReference type="InterPro" id="IPR018490">
    <property type="entry name" value="cNMP-bd_dom_sf"/>
</dbReference>
<organism evidence="5 6">
    <name type="scientific">Vreelandella titanicae</name>
    <dbReference type="NCBI Taxonomy" id="664683"/>
    <lineage>
        <taxon>Bacteria</taxon>
        <taxon>Pseudomonadati</taxon>
        <taxon>Pseudomonadota</taxon>
        <taxon>Gammaproteobacteria</taxon>
        <taxon>Oceanospirillales</taxon>
        <taxon>Halomonadaceae</taxon>
        <taxon>Vreelandella</taxon>
    </lineage>
</organism>
<feature type="domain" description="HTH crp-type" evidence="4">
    <location>
        <begin position="147"/>
        <end position="213"/>
    </location>
</feature>
<dbReference type="PANTHER" id="PTHR24567:SF74">
    <property type="entry name" value="HTH-TYPE TRANSCRIPTIONAL REGULATOR ARCR"/>
    <property type="match status" value="1"/>
</dbReference>
<evidence type="ECO:0000256" key="3">
    <source>
        <dbReference type="ARBA" id="ARBA00023163"/>
    </source>
</evidence>
<evidence type="ECO:0000313" key="5">
    <source>
        <dbReference type="EMBL" id="QKS24702.1"/>
    </source>
</evidence>
<dbReference type="InterPro" id="IPR050397">
    <property type="entry name" value="Env_Response_Regulators"/>
</dbReference>
<dbReference type="InterPro" id="IPR036390">
    <property type="entry name" value="WH_DNA-bd_sf"/>
</dbReference>
<dbReference type="Proteomes" id="UP000509761">
    <property type="component" value="Chromosome"/>
</dbReference>
<dbReference type="InterPro" id="IPR012318">
    <property type="entry name" value="HTH_CRP"/>
</dbReference>
<name>A0AAP9T0E1_9GAMM</name>
<evidence type="ECO:0000313" key="6">
    <source>
        <dbReference type="Proteomes" id="UP000509761"/>
    </source>
</evidence>
<dbReference type="SUPFAM" id="SSF51206">
    <property type="entry name" value="cAMP-binding domain-like"/>
    <property type="match status" value="1"/>
</dbReference>
<keyword evidence="6" id="KW-1185">Reference proteome</keyword>
<dbReference type="PANTHER" id="PTHR24567">
    <property type="entry name" value="CRP FAMILY TRANSCRIPTIONAL REGULATORY PROTEIN"/>
    <property type="match status" value="1"/>
</dbReference>
<keyword evidence="1" id="KW-0805">Transcription regulation</keyword>
<dbReference type="RefSeq" id="WP_174788244.1">
    <property type="nucleotide sequence ID" value="NZ_CP054580.1"/>
</dbReference>
<evidence type="ECO:0000256" key="1">
    <source>
        <dbReference type="ARBA" id="ARBA00023015"/>
    </source>
</evidence>
<protein>
    <recommendedName>
        <fullName evidence="4">HTH crp-type domain-containing protein</fullName>
    </recommendedName>
</protein>
<accession>A0AAP9T0E1</accession>
<keyword evidence="2" id="KW-0238">DNA-binding</keyword>
<proteinExistence type="predicted"/>
<reference evidence="5 6" key="1">
    <citation type="submission" date="2019-12" db="EMBL/GenBank/DDBJ databases">
        <title>Genome sequencing and assembly of endphytes of Porphyra tenera.</title>
        <authorList>
            <person name="Park J.M."/>
            <person name="Shin R."/>
            <person name="Jo S.H."/>
        </authorList>
    </citation>
    <scope>NUCLEOTIDE SEQUENCE [LARGE SCALE GENOMIC DNA]</scope>
    <source>
        <strain evidence="5 6">GPM3</strain>
    </source>
</reference>
<dbReference type="GO" id="GO:0005829">
    <property type="term" value="C:cytosol"/>
    <property type="evidence" value="ECO:0007669"/>
    <property type="project" value="TreeGrafter"/>
</dbReference>
<evidence type="ECO:0000259" key="4">
    <source>
        <dbReference type="PROSITE" id="PS51063"/>
    </source>
</evidence>
<dbReference type="AlphaFoldDB" id="A0AAP9T0E1"/>
<keyword evidence="3" id="KW-0804">Transcription</keyword>
<dbReference type="SUPFAM" id="SSF46785">
    <property type="entry name" value="Winged helix' DNA-binding domain"/>
    <property type="match status" value="1"/>
</dbReference>
<dbReference type="GO" id="GO:0003700">
    <property type="term" value="F:DNA-binding transcription factor activity"/>
    <property type="evidence" value="ECO:0007669"/>
    <property type="project" value="TreeGrafter"/>
</dbReference>
<dbReference type="Pfam" id="PF13545">
    <property type="entry name" value="HTH_Crp_2"/>
    <property type="match status" value="1"/>
</dbReference>
<sequence>MTSILNVPAANQLLVELPEVERNAFMAACDTVELSFGEVLLQPTETFTHVYFPIDSFISLIVVIDTSKRLEVAMAGREGMLGSSLALGIDEAPLLALVQGAGSALRMTAESFQQLLPGSPVLHQRLKRYIYVVMKQLATSAACNHFHRIEERLARWLLITQDRAGTDQLNLTHEFLAMMLGVRRAGITLAAIALQARGLIRYQRGTITVLDRLGLIEASCDCYSDDCALYAKMLPVI</sequence>
<dbReference type="PROSITE" id="PS51063">
    <property type="entry name" value="HTH_CRP_2"/>
    <property type="match status" value="1"/>
</dbReference>
<dbReference type="EMBL" id="CP054580">
    <property type="protein sequence ID" value="QKS24702.1"/>
    <property type="molecule type" value="Genomic_DNA"/>
</dbReference>
<dbReference type="InterPro" id="IPR014710">
    <property type="entry name" value="RmlC-like_jellyroll"/>
</dbReference>
<gene>
    <name evidence="5" type="ORF">FX987_02484</name>
</gene>
<evidence type="ECO:0000256" key="2">
    <source>
        <dbReference type="ARBA" id="ARBA00023125"/>
    </source>
</evidence>
<dbReference type="GO" id="GO:0003677">
    <property type="term" value="F:DNA binding"/>
    <property type="evidence" value="ECO:0007669"/>
    <property type="project" value="UniProtKB-KW"/>
</dbReference>
<dbReference type="Gene3D" id="2.60.120.10">
    <property type="entry name" value="Jelly Rolls"/>
    <property type="match status" value="1"/>
</dbReference>